<keyword evidence="5 10" id="KW-0315">Glutamine amidotransferase</keyword>
<keyword evidence="4 10" id="KW-0378">Hydrolase</keyword>
<comment type="catalytic activity">
    <reaction evidence="8 10">
        <text>5-[(5-phospho-1-deoxy-D-ribulos-1-ylimino)methylamino]-1-(5-phospho-beta-D-ribosyl)imidazole-4-carboxamide + L-glutamine = D-erythro-1-(imidazol-4-yl)glycerol 3-phosphate + 5-amino-1-(5-phospho-beta-D-ribosyl)imidazole-4-carboxamide + L-glutamate + H(+)</text>
        <dbReference type="Rhea" id="RHEA:24793"/>
        <dbReference type="ChEBI" id="CHEBI:15378"/>
        <dbReference type="ChEBI" id="CHEBI:29985"/>
        <dbReference type="ChEBI" id="CHEBI:58278"/>
        <dbReference type="ChEBI" id="CHEBI:58359"/>
        <dbReference type="ChEBI" id="CHEBI:58475"/>
        <dbReference type="ChEBI" id="CHEBI:58525"/>
        <dbReference type="EC" id="4.3.2.10"/>
    </reaction>
</comment>
<evidence type="ECO:0000256" key="2">
    <source>
        <dbReference type="ARBA" id="ARBA00011152"/>
    </source>
</evidence>
<comment type="caution">
    <text evidence="13">The sequence shown here is derived from an EMBL/GenBank/DDBJ whole genome shotgun (WGS) entry which is preliminary data.</text>
</comment>
<proteinExistence type="inferred from homology"/>
<keyword evidence="6 10" id="KW-0368">Histidine biosynthesis</keyword>
<dbReference type="GO" id="GO:0000107">
    <property type="term" value="F:imidazoleglycerol-phosphate synthase activity"/>
    <property type="evidence" value="ECO:0007669"/>
    <property type="project" value="UniProtKB-UniRule"/>
</dbReference>
<evidence type="ECO:0000256" key="9">
    <source>
        <dbReference type="ARBA" id="ARBA00049534"/>
    </source>
</evidence>
<reference evidence="13 14" key="1">
    <citation type="submission" date="2018-06" db="EMBL/GenBank/DDBJ databases">
        <title>Chryseolinea flavus sp. nov., a member of the phylum Bacteroidetes isolated from soil.</title>
        <authorList>
            <person name="Li Y."/>
            <person name="Wang J."/>
        </authorList>
    </citation>
    <scope>NUCLEOTIDE SEQUENCE [LARGE SCALE GENOMIC DNA]</scope>
    <source>
        <strain evidence="13 14">SDU1-6</strain>
    </source>
</reference>
<accession>A0A364Y0W7</accession>
<keyword evidence="10" id="KW-0963">Cytoplasm</keyword>
<keyword evidence="3 10" id="KW-0028">Amino-acid biosynthesis</keyword>
<dbReference type="PANTHER" id="PTHR42701:SF1">
    <property type="entry name" value="IMIDAZOLE GLYCEROL PHOSPHATE SYNTHASE SUBUNIT HISH"/>
    <property type="match status" value="1"/>
</dbReference>
<dbReference type="InterPro" id="IPR029062">
    <property type="entry name" value="Class_I_gatase-like"/>
</dbReference>
<evidence type="ECO:0000256" key="10">
    <source>
        <dbReference type="HAMAP-Rule" id="MF_00278"/>
    </source>
</evidence>
<keyword evidence="7 10" id="KW-0456">Lyase</keyword>
<feature type="active site" evidence="10 11">
    <location>
        <position position="185"/>
    </location>
</feature>
<evidence type="ECO:0000256" key="4">
    <source>
        <dbReference type="ARBA" id="ARBA00022801"/>
    </source>
</evidence>
<dbReference type="GO" id="GO:0004359">
    <property type="term" value="F:glutaminase activity"/>
    <property type="evidence" value="ECO:0007669"/>
    <property type="project" value="UniProtKB-EC"/>
</dbReference>
<evidence type="ECO:0000256" key="3">
    <source>
        <dbReference type="ARBA" id="ARBA00022605"/>
    </source>
</evidence>
<feature type="domain" description="Glutamine amidotransferase" evidence="12">
    <location>
        <begin position="4"/>
        <end position="201"/>
    </location>
</feature>
<evidence type="ECO:0000256" key="7">
    <source>
        <dbReference type="ARBA" id="ARBA00023239"/>
    </source>
</evidence>
<name>A0A364Y0W7_9BACT</name>
<dbReference type="RefSeq" id="WP_112748093.1">
    <property type="nucleotide sequence ID" value="NZ_QMFY01000009.1"/>
</dbReference>
<evidence type="ECO:0000313" key="14">
    <source>
        <dbReference type="Proteomes" id="UP000251889"/>
    </source>
</evidence>
<comment type="subcellular location">
    <subcellularLocation>
        <location evidence="10">Cytoplasm</location>
    </subcellularLocation>
</comment>
<dbReference type="UniPathway" id="UPA00031">
    <property type="reaction ID" value="UER00010"/>
</dbReference>
<dbReference type="EC" id="3.5.1.2" evidence="10"/>
<comment type="subunit">
    <text evidence="2 10">Heterodimer of HisH and HisF.</text>
</comment>
<keyword evidence="14" id="KW-1185">Reference proteome</keyword>
<sequence length="204" mass="22632">MIAIVDYQAGNIGSIQNMLKKLDAESTITSDPDVVRKASKIILPGVGAFDFGVSKLKSSGITEVLHERKTAGTPVLGICLGAQLMCLDSQEGVLPGLGWVQANVIKFPFHVGERKFPVPHIGWDRVSPAKTSCLFDNMPDDARFYFVHSFYIKCRRESDRLVTNTYGISFDSAFEVENVVGVQFHPEKSHKFGFTLLKNFVDNF</sequence>
<evidence type="ECO:0000259" key="12">
    <source>
        <dbReference type="Pfam" id="PF00117"/>
    </source>
</evidence>
<dbReference type="GO" id="GO:0005737">
    <property type="term" value="C:cytoplasm"/>
    <property type="evidence" value="ECO:0007669"/>
    <property type="project" value="UniProtKB-SubCell"/>
</dbReference>
<dbReference type="Gene3D" id="3.40.50.880">
    <property type="match status" value="1"/>
</dbReference>
<evidence type="ECO:0000256" key="11">
    <source>
        <dbReference type="PIRSR" id="PIRSR000495-1"/>
    </source>
</evidence>
<dbReference type="PIRSF" id="PIRSF000495">
    <property type="entry name" value="Amidotransf_hisH"/>
    <property type="match status" value="1"/>
</dbReference>
<dbReference type="InterPro" id="IPR017926">
    <property type="entry name" value="GATASE"/>
</dbReference>
<dbReference type="NCBIfam" id="TIGR01855">
    <property type="entry name" value="IMP_synth_hisH"/>
    <property type="match status" value="1"/>
</dbReference>
<evidence type="ECO:0000256" key="8">
    <source>
        <dbReference type="ARBA" id="ARBA00047838"/>
    </source>
</evidence>
<dbReference type="EMBL" id="QMFY01000009">
    <property type="protein sequence ID" value="RAV99746.1"/>
    <property type="molecule type" value="Genomic_DNA"/>
</dbReference>
<feature type="active site" description="Nucleophile" evidence="10 11">
    <location>
        <position position="79"/>
    </location>
</feature>
<comment type="function">
    <text evidence="10">IGPS catalyzes the conversion of PRFAR and glutamine to IGP, AICAR and glutamate. The HisH subunit catalyzes the hydrolysis of glutamine to glutamate and ammonia as part of the synthesis of IGP and AICAR. The resulting ammonia molecule is channeled to the active site of HisF.</text>
</comment>
<gene>
    <name evidence="10 13" type="primary">hisH</name>
    <name evidence="13" type="ORF">DQQ10_17005</name>
</gene>
<dbReference type="Pfam" id="PF00117">
    <property type="entry name" value="GATase"/>
    <property type="match status" value="1"/>
</dbReference>
<dbReference type="EC" id="4.3.2.10" evidence="10"/>
<evidence type="ECO:0000256" key="6">
    <source>
        <dbReference type="ARBA" id="ARBA00023102"/>
    </source>
</evidence>
<dbReference type="GO" id="GO:0000105">
    <property type="term" value="P:L-histidine biosynthetic process"/>
    <property type="evidence" value="ECO:0007669"/>
    <property type="project" value="UniProtKB-UniRule"/>
</dbReference>
<evidence type="ECO:0000256" key="5">
    <source>
        <dbReference type="ARBA" id="ARBA00022962"/>
    </source>
</evidence>
<dbReference type="AlphaFoldDB" id="A0A364Y0W7"/>
<dbReference type="InterPro" id="IPR010139">
    <property type="entry name" value="Imidazole-glycPsynth_HisH"/>
</dbReference>
<dbReference type="SUPFAM" id="SSF52317">
    <property type="entry name" value="Class I glutamine amidotransferase-like"/>
    <property type="match status" value="1"/>
</dbReference>
<evidence type="ECO:0000313" key="13">
    <source>
        <dbReference type="EMBL" id="RAV99746.1"/>
    </source>
</evidence>
<dbReference type="HAMAP" id="MF_00278">
    <property type="entry name" value="HisH"/>
    <property type="match status" value="1"/>
</dbReference>
<feature type="active site" evidence="10 11">
    <location>
        <position position="187"/>
    </location>
</feature>
<protein>
    <recommendedName>
        <fullName evidence="10">Imidazole glycerol phosphate synthase subunit HisH</fullName>
        <ecNumber evidence="10">4.3.2.10</ecNumber>
    </recommendedName>
    <alternativeName>
        <fullName evidence="10">IGP synthase glutaminase subunit</fullName>
        <ecNumber evidence="10">3.5.1.2</ecNumber>
    </alternativeName>
    <alternativeName>
        <fullName evidence="10">IGP synthase subunit HisH</fullName>
    </alternativeName>
    <alternativeName>
        <fullName evidence="10">ImGP synthase subunit HisH</fullName>
        <shortName evidence="10">IGPS subunit HisH</shortName>
    </alternativeName>
</protein>
<comment type="pathway">
    <text evidence="1 10">Amino-acid biosynthesis; L-histidine biosynthesis; L-histidine from 5-phospho-alpha-D-ribose 1-diphosphate: step 5/9.</text>
</comment>
<dbReference type="GO" id="GO:0016829">
    <property type="term" value="F:lyase activity"/>
    <property type="evidence" value="ECO:0007669"/>
    <property type="project" value="UniProtKB-KW"/>
</dbReference>
<dbReference type="OrthoDB" id="9807137at2"/>
<organism evidence="13 14">
    <name type="scientific">Pseudochryseolinea flava</name>
    <dbReference type="NCBI Taxonomy" id="2059302"/>
    <lineage>
        <taxon>Bacteria</taxon>
        <taxon>Pseudomonadati</taxon>
        <taxon>Bacteroidota</taxon>
        <taxon>Cytophagia</taxon>
        <taxon>Cytophagales</taxon>
        <taxon>Fulvivirgaceae</taxon>
        <taxon>Pseudochryseolinea</taxon>
    </lineage>
</organism>
<evidence type="ECO:0000256" key="1">
    <source>
        <dbReference type="ARBA" id="ARBA00005091"/>
    </source>
</evidence>
<comment type="catalytic activity">
    <reaction evidence="9 10">
        <text>L-glutamine + H2O = L-glutamate + NH4(+)</text>
        <dbReference type="Rhea" id="RHEA:15889"/>
        <dbReference type="ChEBI" id="CHEBI:15377"/>
        <dbReference type="ChEBI" id="CHEBI:28938"/>
        <dbReference type="ChEBI" id="CHEBI:29985"/>
        <dbReference type="ChEBI" id="CHEBI:58359"/>
        <dbReference type="EC" id="3.5.1.2"/>
    </reaction>
</comment>
<dbReference type="PROSITE" id="PS51273">
    <property type="entry name" value="GATASE_TYPE_1"/>
    <property type="match status" value="1"/>
</dbReference>
<dbReference type="Proteomes" id="UP000251889">
    <property type="component" value="Unassembled WGS sequence"/>
</dbReference>
<dbReference type="PANTHER" id="PTHR42701">
    <property type="entry name" value="IMIDAZOLE GLYCEROL PHOSPHATE SYNTHASE SUBUNIT HISH"/>
    <property type="match status" value="1"/>
</dbReference>
<dbReference type="CDD" id="cd01748">
    <property type="entry name" value="GATase1_IGP_Synthase"/>
    <property type="match status" value="1"/>
</dbReference>